<comment type="caution">
    <text evidence="2">The sequence shown here is derived from an EMBL/GenBank/DDBJ whole genome shotgun (WGS) entry which is preliminary data.</text>
</comment>
<dbReference type="GO" id="GO:0016747">
    <property type="term" value="F:acyltransferase activity, transferring groups other than amino-acyl groups"/>
    <property type="evidence" value="ECO:0007669"/>
    <property type="project" value="InterPro"/>
</dbReference>
<dbReference type="InterPro" id="IPR016181">
    <property type="entry name" value="Acyl_CoA_acyltransferase"/>
</dbReference>
<name>A0A8B3CY27_9LEPT</name>
<feature type="domain" description="N-acetyltransferase" evidence="1">
    <location>
        <begin position="12"/>
        <end position="183"/>
    </location>
</feature>
<protein>
    <submittedName>
        <fullName evidence="2">GNAT family N-acetyltransferase</fullName>
    </submittedName>
</protein>
<dbReference type="AlphaFoldDB" id="A0A8B3CY27"/>
<dbReference type="EMBL" id="QHCS01000001">
    <property type="protein sequence ID" value="RHX88956.1"/>
    <property type="molecule type" value="Genomic_DNA"/>
</dbReference>
<proteinExistence type="predicted"/>
<reference evidence="3" key="1">
    <citation type="submission" date="2018-05" db="EMBL/GenBank/DDBJ databases">
        <title>Leptospira yasudae sp. nov. and Leptospira stimsonii sp. nov., two pathogenic species of the genus Leptospira isolated from environmental sources.</title>
        <authorList>
            <person name="Casanovas-Massana A."/>
            <person name="Hamond C."/>
            <person name="Santos L.A."/>
            <person name="Hacker K.P."/>
            <person name="Balassiano I."/>
            <person name="Medeiros M.A."/>
            <person name="Reis M.G."/>
            <person name="Ko A.I."/>
            <person name="Wunder E.A."/>
        </authorList>
    </citation>
    <scope>NUCLEOTIDE SEQUENCE [LARGE SCALE GENOMIC DNA]</scope>
    <source>
        <strain evidence="3">AMB6-RJ</strain>
    </source>
</reference>
<evidence type="ECO:0000313" key="3">
    <source>
        <dbReference type="Proteomes" id="UP000266669"/>
    </source>
</evidence>
<gene>
    <name evidence="2" type="ORF">DLM78_03095</name>
</gene>
<organism evidence="2 3">
    <name type="scientific">Leptospira stimsonii</name>
    <dbReference type="NCBI Taxonomy" id="2202203"/>
    <lineage>
        <taxon>Bacteria</taxon>
        <taxon>Pseudomonadati</taxon>
        <taxon>Spirochaetota</taxon>
        <taxon>Spirochaetia</taxon>
        <taxon>Leptospirales</taxon>
        <taxon>Leptospiraceae</taxon>
        <taxon>Leptospira</taxon>
    </lineage>
</organism>
<evidence type="ECO:0000259" key="1">
    <source>
        <dbReference type="PROSITE" id="PS51186"/>
    </source>
</evidence>
<dbReference type="RefSeq" id="WP_118981443.1">
    <property type="nucleotide sequence ID" value="NZ_QHCS01000001.1"/>
</dbReference>
<dbReference type="CDD" id="cd04301">
    <property type="entry name" value="NAT_SF"/>
    <property type="match status" value="1"/>
</dbReference>
<dbReference type="PROSITE" id="PS51186">
    <property type="entry name" value="GNAT"/>
    <property type="match status" value="1"/>
</dbReference>
<keyword evidence="2" id="KW-0808">Transferase</keyword>
<sequence>MTKEEKKALLYVPVDKSNWTDLETLFESRGGPHNCWCIVWRNMEEGKDRSNKTDKKDSLKKYVEKKSPIGLLCKNNSEPIAWCSIAPRNSYRELQGDSTLDNVWSLVCFFIKREYRQKGITEELIKEAIKYAKANGAKYVEAYPVDPDSPSYRFMGFKPLFDKMGFDFKYKVGQRRNVMKVSV</sequence>
<dbReference type="Pfam" id="PF00583">
    <property type="entry name" value="Acetyltransf_1"/>
    <property type="match status" value="1"/>
</dbReference>
<evidence type="ECO:0000313" key="2">
    <source>
        <dbReference type="EMBL" id="RHX88956.1"/>
    </source>
</evidence>
<dbReference type="SUPFAM" id="SSF55729">
    <property type="entry name" value="Acyl-CoA N-acyltransferases (Nat)"/>
    <property type="match status" value="1"/>
</dbReference>
<dbReference type="Proteomes" id="UP000266669">
    <property type="component" value="Unassembled WGS sequence"/>
</dbReference>
<accession>A0A8B3CY27</accession>
<dbReference type="Gene3D" id="3.40.630.30">
    <property type="match status" value="1"/>
</dbReference>
<dbReference type="InterPro" id="IPR000182">
    <property type="entry name" value="GNAT_dom"/>
</dbReference>